<dbReference type="RefSeq" id="WP_140998149.1">
    <property type="nucleotide sequence ID" value="NZ_VDCZ01000008.1"/>
</dbReference>
<evidence type="ECO:0000313" key="3">
    <source>
        <dbReference type="Proteomes" id="UP000431264"/>
    </source>
</evidence>
<dbReference type="EMBL" id="WQLW01000008">
    <property type="protein sequence ID" value="MVO09770.1"/>
    <property type="molecule type" value="Genomic_DNA"/>
</dbReference>
<dbReference type="PANTHER" id="PTHR43196:SF2">
    <property type="entry name" value="PHOSPHOADENOSINE PHOSPHOSULFATE REDUCTASE"/>
    <property type="match status" value="1"/>
</dbReference>
<feature type="domain" description="Phosphoadenosine phosphosulphate reductase" evidence="1">
    <location>
        <begin position="3"/>
        <end position="237"/>
    </location>
</feature>
<dbReference type="Pfam" id="PF01507">
    <property type="entry name" value="PAPS_reduct"/>
    <property type="match status" value="1"/>
</dbReference>
<organism evidence="2 3">
    <name type="scientific">Flavobacterium profundi</name>
    <dbReference type="NCBI Taxonomy" id="1774945"/>
    <lineage>
        <taxon>Bacteria</taxon>
        <taxon>Pseudomonadati</taxon>
        <taxon>Bacteroidota</taxon>
        <taxon>Flavobacteriia</taxon>
        <taxon>Flavobacteriales</taxon>
        <taxon>Flavobacteriaceae</taxon>
        <taxon>Flavobacterium</taxon>
    </lineage>
</organism>
<proteinExistence type="predicted"/>
<dbReference type="InterPro" id="IPR050128">
    <property type="entry name" value="Sulfate_adenylyltrnsfr_sub2"/>
</dbReference>
<dbReference type="Gene3D" id="3.40.50.620">
    <property type="entry name" value="HUPs"/>
    <property type="match status" value="1"/>
</dbReference>
<gene>
    <name evidence="2" type="ORF">GOQ30_11430</name>
</gene>
<reference evidence="3" key="1">
    <citation type="submission" date="2019-05" db="EMBL/GenBank/DDBJ databases">
        <title>Flavobacterium profundi sp. nov., isolated from a deep-sea seamount.</title>
        <authorList>
            <person name="Zhang D.-C."/>
        </authorList>
    </citation>
    <scope>NUCLEOTIDE SEQUENCE [LARGE SCALE GENOMIC DNA]</scope>
    <source>
        <strain evidence="3">TP390</strain>
    </source>
</reference>
<evidence type="ECO:0000313" key="2">
    <source>
        <dbReference type="EMBL" id="MVO09770.1"/>
    </source>
</evidence>
<sequence>MKIIAPFSGGKDSQATLLYAVEKYGLENVIAVFCDTKWEHDITYAHVKYVIEKLGVTFFNLQSKVYNGMVDLAIKKKRFPASKSKFCTTELKVIPMIDFVLEQKENLIILQGIRSDESESRSKMNEECRYFKYYFEPYQTNSMIIENLSKKDKLSLAQKNKLEKAIKRLAKGKEDEKYHTYRKEEVFEWCKNYTDDILRPFFNASANEVITYSLNRGYKINPLYFKGFSRVGCFPCIMCTQKEIDLIIKDFPDIVKKVNEAENKAKSTFFKPDRVPKRYRNQITDNGVKYTSFQDVVNYRKDKNATGDLFENDLELNTCKSIYMICE</sequence>
<dbReference type="AlphaFoldDB" id="A0A6I4IJ47"/>
<dbReference type="InterPro" id="IPR014729">
    <property type="entry name" value="Rossmann-like_a/b/a_fold"/>
</dbReference>
<protein>
    <submittedName>
        <fullName evidence="2">Phosphoadenosine phosphosulfate reductase family protein</fullName>
    </submittedName>
</protein>
<dbReference type="Proteomes" id="UP000431264">
    <property type="component" value="Unassembled WGS sequence"/>
</dbReference>
<dbReference type="SUPFAM" id="SSF52402">
    <property type="entry name" value="Adenine nucleotide alpha hydrolases-like"/>
    <property type="match status" value="1"/>
</dbReference>
<evidence type="ECO:0000259" key="1">
    <source>
        <dbReference type="Pfam" id="PF01507"/>
    </source>
</evidence>
<dbReference type="OrthoDB" id="9774475at2"/>
<dbReference type="InterPro" id="IPR002500">
    <property type="entry name" value="PAPS_reduct_dom"/>
</dbReference>
<accession>A0A6I4IJ47</accession>
<keyword evidence="3" id="KW-1185">Reference proteome</keyword>
<comment type="caution">
    <text evidence="2">The sequence shown here is derived from an EMBL/GenBank/DDBJ whole genome shotgun (WGS) entry which is preliminary data.</text>
</comment>
<dbReference type="PANTHER" id="PTHR43196">
    <property type="entry name" value="SULFATE ADENYLYLTRANSFERASE SUBUNIT 2"/>
    <property type="match status" value="1"/>
</dbReference>
<dbReference type="GO" id="GO:0003824">
    <property type="term" value="F:catalytic activity"/>
    <property type="evidence" value="ECO:0007669"/>
    <property type="project" value="InterPro"/>
</dbReference>
<name>A0A6I4IJ47_9FLAO</name>